<dbReference type="EMBL" id="OM869633">
    <property type="protein sequence ID" value="UPW41589.1"/>
    <property type="molecule type" value="Genomic_DNA"/>
</dbReference>
<name>A0A976N2D8_9VIRU</name>
<proteinExistence type="predicted"/>
<accession>A0A976N2D8</accession>
<evidence type="ECO:0000313" key="1">
    <source>
        <dbReference type="EMBL" id="UPW41589.1"/>
    </source>
</evidence>
<organism evidence="1">
    <name type="scientific">Peromfec virus RodF8_47</name>
    <dbReference type="NCBI Taxonomy" id="2929378"/>
    <lineage>
        <taxon>Viruses</taxon>
        <taxon>Monodnaviria</taxon>
        <taxon>Sangervirae</taxon>
        <taxon>Phixviricota</taxon>
        <taxon>Malgrandaviricetes</taxon>
        <taxon>Petitvirales</taxon>
        <taxon>Microviridae</taxon>
    </lineage>
</organism>
<sequence>MDLGLGSLIGGAVSGLGSLFAGNAANRTNLQIARETNQNQLQIAREQAQYNKDLWDANNAYNTPLAQMQRYEEAGLNPHLIYGNGSSSAGNSSSPAAGYDTPRLVNPTVNNQHYVAAGNQLMQGLMQAAQVHKLDADTALAYQNVANAERDNQIKELEIIRRQYENSKTKDEADMWRDLLYARMSNLDASTTNLLASAQLSDERRFTSEALRPAIVEEQRARINNILANTDLAKSNKNLNGFRSQLMIAQIADTLASAKLKGTQQALYSAQLEIKNILIHSGLNIESDELDRLLYQFTQADEDAVPNWFKAAKIGGQALGKIKLL</sequence>
<reference evidence="1" key="1">
    <citation type="submission" date="2022-02" db="EMBL/GenBank/DDBJ databases">
        <title>Towards deciphering the DNA virus diversity associated with rodent species in the families Cricetidae and Heteromyidae.</title>
        <authorList>
            <person name="Lund M."/>
            <person name="Larsen B.B."/>
            <person name="Gryseels S."/>
            <person name="Kraberger S."/>
            <person name="Rowsey D.M."/>
            <person name="Steger L."/>
            <person name="Yule K.M."/>
            <person name="Upham N.S."/>
            <person name="Worobey M."/>
            <person name="Van Doorslaer K."/>
            <person name="Varsani A."/>
        </authorList>
    </citation>
    <scope>NUCLEOTIDE SEQUENCE</scope>
    <source>
        <strain evidence="1">NeonRodF8_47</strain>
    </source>
</reference>
<protein>
    <submittedName>
        <fullName evidence="1">DNA pilot protein</fullName>
    </submittedName>
</protein>